<keyword evidence="3" id="KW-1185">Reference proteome</keyword>
<proteinExistence type="predicted"/>
<sequence length="574" mass="66876">MYQTLSFPLNIYATLLQLDNVPVKYLHFGIFQSADEDVYTAQQHSTEKVLAHLPDSPANILEIGLGLGTLQKILRKKGYQVQGMTPDKAQYDIALNHIGEQVDIYHLRFEDFTSDTLFDAIISQESSQYIDIVELLPKVNALLKIGGRFILIDEVSLQPQQAGAIPLHNPAHLRYFAQCMNFKVHFEEDLSLSAQYTMEYLQTKLEKYRDSILSLIDNNEAQLQALEKVTRHYIESYRNQSYGYRLMVFTKKAGAQKHIQYIKPIHFSEFQSLFQCCFEQHISSSLWQWKYQQNTAHSIGYWQNGQLIGHYGGFVRNICYFGQEQQAIQVGDTMVAHKARSNFTKNGIFHQLARIFQHNFIGFGAPYLLGFGFPNARVFVLAEKLGLYKEVGRMTRLLWSAKAMKPHLFYKIRPLTNDDQAVVDTLWQKMRKNSEDFIIGIRNWQRIQYRYLQHPEISYEVLKICHRISNKPLAVFILKKEIIGEKPHYHLIDFVCPLKEIPLVLRMAKYFSWKHNHSALFTLITENIRYLFMAYPFIETDPQITIPHSICSEKPTVSDVKNKWWLMAGDSDFM</sequence>
<gene>
    <name evidence="2" type="ORF">MBHS_04325</name>
</gene>
<dbReference type="Pfam" id="PF08241">
    <property type="entry name" value="Methyltransf_11"/>
    <property type="match status" value="1"/>
</dbReference>
<organism evidence="2 3">
    <name type="scientific">Candidatus Venteria ishoeyi</name>
    <dbReference type="NCBI Taxonomy" id="1899563"/>
    <lineage>
        <taxon>Bacteria</taxon>
        <taxon>Pseudomonadati</taxon>
        <taxon>Pseudomonadota</taxon>
        <taxon>Gammaproteobacteria</taxon>
        <taxon>Thiotrichales</taxon>
        <taxon>Thiotrichaceae</taxon>
        <taxon>Venteria</taxon>
    </lineage>
</organism>
<feature type="domain" description="Methyltransferase type 11" evidence="1">
    <location>
        <begin position="61"/>
        <end position="151"/>
    </location>
</feature>
<evidence type="ECO:0000313" key="3">
    <source>
        <dbReference type="Proteomes" id="UP000236724"/>
    </source>
</evidence>
<dbReference type="OrthoDB" id="8542820at2"/>
<dbReference type="AlphaFoldDB" id="A0A1H6FFL6"/>
<name>A0A1H6FFL6_9GAMM</name>
<dbReference type="GO" id="GO:0008757">
    <property type="term" value="F:S-adenosylmethionine-dependent methyltransferase activity"/>
    <property type="evidence" value="ECO:0007669"/>
    <property type="project" value="InterPro"/>
</dbReference>
<dbReference type="Gene3D" id="3.40.50.150">
    <property type="entry name" value="Vaccinia Virus protein VP39"/>
    <property type="match status" value="1"/>
</dbReference>
<evidence type="ECO:0000259" key="1">
    <source>
        <dbReference type="Pfam" id="PF08241"/>
    </source>
</evidence>
<dbReference type="Gene3D" id="3.40.630.30">
    <property type="match status" value="1"/>
</dbReference>
<dbReference type="RefSeq" id="WP_103921975.1">
    <property type="nucleotide sequence ID" value="NZ_FMSV02000549.1"/>
</dbReference>
<dbReference type="InterPro" id="IPR029063">
    <property type="entry name" value="SAM-dependent_MTases_sf"/>
</dbReference>
<reference evidence="2 3" key="1">
    <citation type="submission" date="2016-10" db="EMBL/GenBank/DDBJ databases">
        <authorList>
            <person name="de Groot N.N."/>
        </authorList>
    </citation>
    <scope>NUCLEOTIDE SEQUENCE [LARGE SCALE GENOMIC DNA]</scope>
    <source>
        <strain evidence="2">MBHS1</strain>
    </source>
</reference>
<protein>
    <recommendedName>
        <fullName evidence="1">Methyltransferase type 11 domain-containing protein</fullName>
    </recommendedName>
</protein>
<accession>A0A1H6FFL6</accession>
<dbReference type="Proteomes" id="UP000236724">
    <property type="component" value="Unassembled WGS sequence"/>
</dbReference>
<dbReference type="InterPro" id="IPR016181">
    <property type="entry name" value="Acyl_CoA_acyltransferase"/>
</dbReference>
<dbReference type="CDD" id="cd02440">
    <property type="entry name" value="AdoMet_MTases"/>
    <property type="match status" value="1"/>
</dbReference>
<dbReference type="SUPFAM" id="SSF53335">
    <property type="entry name" value="S-adenosyl-L-methionine-dependent methyltransferases"/>
    <property type="match status" value="1"/>
</dbReference>
<evidence type="ECO:0000313" key="2">
    <source>
        <dbReference type="EMBL" id="SEH08433.1"/>
    </source>
</evidence>
<dbReference type="InterPro" id="IPR013216">
    <property type="entry name" value="Methyltransf_11"/>
</dbReference>
<dbReference type="SUPFAM" id="SSF55729">
    <property type="entry name" value="Acyl-CoA N-acyltransferases (Nat)"/>
    <property type="match status" value="1"/>
</dbReference>
<dbReference type="EMBL" id="FMSV02000549">
    <property type="protein sequence ID" value="SEH08433.1"/>
    <property type="molecule type" value="Genomic_DNA"/>
</dbReference>